<dbReference type="AlphaFoldDB" id="A0A2P7S635"/>
<dbReference type="Pfam" id="PF01810">
    <property type="entry name" value="LysE"/>
    <property type="match status" value="1"/>
</dbReference>
<comment type="caution">
    <text evidence="7">The sequence shown here is derived from an EMBL/GenBank/DDBJ whole genome shotgun (WGS) entry which is preliminary data.</text>
</comment>
<evidence type="ECO:0000313" key="7">
    <source>
        <dbReference type="EMBL" id="PSJ57939.1"/>
    </source>
</evidence>
<evidence type="ECO:0000256" key="4">
    <source>
        <dbReference type="ARBA" id="ARBA00022989"/>
    </source>
</evidence>
<keyword evidence="2" id="KW-1003">Cell membrane</keyword>
<evidence type="ECO:0000256" key="6">
    <source>
        <dbReference type="SAM" id="Phobius"/>
    </source>
</evidence>
<dbReference type="GO" id="GO:0005886">
    <property type="term" value="C:plasma membrane"/>
    <property type="evidence" value="ECO:0007669"/>
    <property type="project" value="UniProtKB-SubCell"/>
</dbReference>
<evidence type="ECO:0000256" key="1">
    <source>
        <dbReference type="ARBA" id="ARBA00004651"/>
    </source>
</evidence>
<organism evidence="7 8">
    <name type="scientific">Pseudaminobacter soli</name>
    <name type="common">ex Li et al. 2025</name>
    <dbReference type="NCBI Taxonomy" id="1295366"/>
    <lineage>
        <taxon>Bacteria</taxon>
        <taxon>Pseudomonadati</taxon>
        <taxon>Pseudomonadota</taxon>
        <taxon>Alphaproteobacteria</taxon>
        <taxon>Hyphomicrobiales</taxon>
        <taxon>Phyllobacteriaceae</taxon>
        <taxon>Pseudaminobacter</taxon>
    </lineage>
</organism>
<keyword evidence="8" id="KW-1185">Reference proteome</keyword>
<proteinExistence type="predicted"/>
<feature type="transmembrane region" description="Helical" evidence="6">
    <location>
        <begin position="12"/>
        <end position="31"/>
    </location>
</feature>
<dbReference type="InterPro" id="IPR001123">
    <property type="entry name" value="LeuE-type"/>
</dbReference>
<accession>A0A2P7S635</accession>
<feature type="transmembrane region" description="Helical" evidence="6">
    <location>
        <begin position="71"/>
        <end position="90"/>
    </location>
</feature>
<evidence type="ECO:0000256" key="3">
    <source>
        <dbReference type="ARBA" id="ARBA00022692"/>
    </source>
</evidence>
<evidence type="ECO:0000256" key="5">
    <source>
        <dbReference type="ARBA" id="ARBA00023136"/>
    </source>
</evidence>
<sequence length="208" mass="22084">MTTQREPLSVLQLGLALGLASMLSVGPNNLMMLRAAIGRTRPVMVAATVWASYNTLAAVGVWLGAEISEQSAWLTAVLPWLGVVALLYFATASLRKALSRAVPADHPAESARIAASLRTVWLNPLTYLERLIMPSVFAADLEDPTLRLLFFFGLAGASTMNCFSYALGGRLLAGVIRSPRGLRIFDCAAGLLLICLAGAGALTLLGRN</sequence>
<name>A0A2P7S635_9HYPH</name>
<dbReference type="Proteomes" id="UP000240653">
    <property type="component" value="Unassembled WGS sequence"/>
</dbReference>
<keyword evidence="5 6" id="KW-0472">Membrane</keyword>
<protein>
    <recommendedName>
        <fullName evidence="9">Lysine transporter LysE</fullName>
    </recommendedName>
</protein>
<dbReference type="PANTHER" id="PTHR30086">
    <property type="entry name" value="ARGININE EXPORTER PROTEIN ARGO"/>
    <property type="match status" value="1"/>
</dbReference>
<evidence type="ECO:0008006" key="9">
    <source>
        <dbReference type="Google" id="ProtNLM"/>
    </source>
</evidence>
<reference evidence="7 8" key="1">
    <citation type="submission" date="2018-03" db="EMBL/GenBank/DDBJ databases">
        <title>The draft genome of Mesorhizobium soli JCM 19897.</title>
        <authorList>
            <person name="Li L."/>
            <person name="Liu L."/>
            <person name="Liang L."/>
            <person name="Wang T."/>
            <person name="Zhang X."/>
        </authorList>
    </citation>
    <scope>NUCLEOTIDE SEQUENCE [LARGE SCALE GENOMIC DNA]</scope>
    <source>
        <strain evidence="7 8">JCM 19897</strain>
    </source>
</reference>
<keyword evidence="3 6" id="KW-0812">Transmembrane</keyword>
<dbReference type="PANTHER" id="PTHR30086:SF20">
    <property type="entry name" value="ARGININE EXPORTER PROTEIN ARGO-RELATED"/>
    <property type="match status" value="1"/>
</dbReference>
<dbReference type="GO" id="GO:0015171">
    <property type="term" value="F:amino acid transmembrane transporter activity"/>
    <property type="evidence" value="ECO:0007669"/>
    <property type="project" value="TreeGrafter"/>
</dbReference>
<comment type="subcellular location">
    <subcellularLocation>
        <location evidence="1">Cell membrane</location>
        <topology evidence="1">Multi-pass membrane protein</topology>
    </subcellularLocation>
</comment>
<feature type="transmembrane region" description="Helical" evidence="6">
    <location>
        <begin position="43"/>
        <end position="65"/>
    </location>
</feature>
<feature type="transmembrane region" description="Helical" evidence="6">
    <location>
        <begin position="184"/>
        <end position="205"/>
    </location>
</feature>
<evidence type="ECO:0000256" key="2">
    <source>
        <dbReference type="ARBA" id="ARBA00022475"/>
    </source>
</evidence>
<keyword evidence="4 6" id="KW-1133">Transmembrane helix</keyword>
<dbReference type="EMBL" id="PXYL01000012">
    <property type="protein sequence ID" value="PSJ57939.1"/>
    <property type="molecule type" value="Genomic_DNA"/>
</dbReference>
<evidence type="ECO:0000313" key="8">
    <source>
        <dbReference type="Proteomes" id="UP000240653"/>
    </source>
</evidence>
<gene>
    <name evidence="7" type="ORF">C7I85_21490</name>
</gene>
<feature type="transmembrane region" description="Helical" evidence="6">
    <location>
        <begin position="148"/>
        <end position="172"/>
    </location>
</feature>